<keyword evidence="1" id="KW-1133">Transmembrane helix</keyword>
<dbReference type="EMBL" id="CP013244">
    <property type="protein sequence ID" value="ANP45580.1"/>
    <property type="molecule type" value="Genomic_DNA"/>
</dbReference>
<accession>A0A1B1AG95</accession>
<evidence type="ECO:0000256" key="1">
    <source>
        <dbReference type="SAM" id="Phobius"/>
    </source>
</evidence>
<dbReference type="InterPro" id="IPR025565">
    <property type="entry name" value="DUF4328"/>
</dbReference>
<keyword evidence="4" id="KW-1185">Reference proteome</keyword>
<name>A0A1B1AG95_9PROT</name>
<evidence type="ECO:0000259" key="2">
    <source>
        <dbReference type="Pfam" id="PF14219"/>
    </source>
</evidence>
<protein>
    <recommendedName>
        <fullName evidence="2">DUF4328 domain-containing protein</fullName>
    </recommendedName>
</protein>
<keyword evidence="1" id="KW-0472">Membrane</keyword>
<dbReference type="STRING" id="1759059.ATE48_06440"/>
<dbReference type="AlphaFoldDB" id="A0A1B1AG95"/>
<feature type="domain" description="DUF4328" evidence="2">
    <location>
        <begin position="62"/>
        <end position="213"/>
    </location>
</feature>
<keyword evidence="1" id="KW-0812">Transmembrane</keyword>
<dbReference type="Proteomes" id="UP000092498">
    <property type="component" value="Chromosome"/>
</dbReference>
<dbReference type="RefSeq" id="WP_066769111.1">
    <property type="nucleotide sequence ID" value="NZ_CP013244.1"/>
</dbReference>
<dbReference type="KEGG" id="cbot:ATE48_06440"/>
<evidence type="ECO:0000313" key="3">
    <source>
        <dbReference type="EMBL" id="ANP45580.1"/>
    </source>
</evidence>
<organism evidence="3 4">
    <name type="scientific">Candidatus Viadribacter manganicus</name>
    <dbReference type="NCBI Taxonomy" id="1759059"/>
    <lineage>
        <taxon>Bacteria</taxon>
        <taxon>Pseudomonadati</taxon>
        <taxon>Pseudomonadota</taxon>
        <taxon>Alphaproteobacteria</taxon>
        <taxon>Hyphomonadales</taxon>
        <taxon>Hyphomonadaceae</taxon>
        <taxon>Candidatus Viadribacter</taxon>
    </lineage>
</organism>
<dbReference type="OrthoDB" id="4174975at2"/>
<evidence type="ECO:0000313" key="4">
    <source>
        <dbReference type="Proteomes" id="UP000092498"/>
    </source>
</evidence>
<feature type="transmembrane region" description="Helical" evidence="1">
    <location>
        <begin position="186"/>
        <end position="210"/>
    </location>
</feature>
<reference evidence="3 4" key="1">
    <citation type="submission" date="2015-11" db="EMBL/GenBank/DDBJ databases">
        <title>Whole-Genome Sequence of Candidatus Oderbacter manganicum from the National Park Lower Oder Valley, Germany.</title>
        <authorList>
            <person name="Braun B."/>
            <person name="Liere K."/>
            <person name="Szewzyk U."/>
        </authorList>
    </citation>
    <scope>NUCLEOTIDE SEQUENCE [LARGE SCALE GENOMIC DNA]</scope>
    <source>
        <strain evidence="3 4">OTSz_A_272</strain>
    </source>
</reference>
<feature type="transmembrane region" description="Helical" evidence="1">
    <location>
        <begin position="54"/>
        <end position="84"/>
    </location>
</feature>
<feature type="transmembrane region" description="Helical" evidence="1">
    <location>
        <begin position="105"/>
        <end position="126"/>
    </location>
</feature>
<feature type="transmembrane region" description="Helical" evidence="1">
    <location>
        <begin position="18"/>
        <end position="42"/>
    </location>
</feature>
<proteinExistence type="predicted"/>
<gene>
    <name evidence="3" type="ORF">ATE48_06440</name>
</gene>
<sequence length="230" mass="25057">MAETKPALRDPKSLLAPFYIFIILVTFVAVLLNVATSAFYYLSKGDPNWAPTDYLGSGVAIAVLALSLISLGAFIGAVIFTLTITYRMVRNLKTIGSGYMTMSPFWSAAFYFVPFANLAMPANAIAEVWKGTYAELEDAPPEPNGAIAWWWGPWLVSNILDNVASRLLGTGLFQTPMQPTPQMLTIGIALSIAALLALVISSFAMIRLFARLAKAQSQMIERVKLREASP</sequence>
<dbReference type="Pfam" id="PF14219">
    <property type="entry name" value="DUF4328"/>
    <property type="match status" value="1"/>
</dbReference>
<dbReference type="InParanoid" id="A0A1B1AG95"/>